<dbReference type="Pfam" id="PF00924">
    <property type="entry name" value="MS_channel_2nd"/>
    <property type="match status" value="1"/>
</dbReference>
<proteinExistence type="inferred from homology"/>
<dbReference type="Pfam" id="PF21082">
    <property type="entry name" value="MS_channel_3rd"/>
    <property type="match status" value="1"/>
</dbReference>
<evidence type="ECO:0000256" key="7">
    <source>
        <dbReference type="SAM" id="Phobius"/>
    </source>
</evidence>
<gene>
    <name evidence="11" type="ORF">J4203_06460</name>
</gene>
<comment type="similarity">
    <text evidence="2">Belongs to the MscS (TC 1.A.23) family.</text>
</comment>
<evidence type="ECO:0000256" key="2">
    <source>
        <dbReference type="ARBA" id="ARBA00008017"/>
    </source>
</evidence>
<evidence type="ECO:0000259" key="10">
    <source>
        <dbReference type="Pfam" id="PF21088"/>
    </source>
</evidence>
<evidence type="ECO:0000256" key="4">
    <source>
        <dbReference type="ARBA" id="ARBA00022692"/>
    </source>
</evidence>
<keyword evidence="3" id="KW-1003">Cell membrane</keyword>
<sequence length="298" mass="33826">MLLQANGDLAAQNLLNLFGLNSLGQLALNAAFMVMVLVVAYLLQAVLAWFIDWNFSAKSFIGRRRKITEFGLKIAKRFTTFFIYFVALAFILGAYNIDLTAIIAVLGVGGIAVALAAQETLSNLIAGFVLLTDKPFKVGDRISLRSSAQQRKEDDADEWGYVIDIGWRSTRIRTKENIYLTIPNAELTKREIYNYTIKDPTYRLWMPLQISYESDYDKAKALLLQACRESPFVIQGKRNEAVHKGFGDSGVKLMLRVWIKNAEERGQARSDLYERIQRAFKENGIVIPYPRIQLVQQK</sequence>
<comment type="subcellular location">
    <subcellularLocation>
        <location evidence="1">Cell membrane</location>
        <topology evidence="1">Multi-pass membrane protein</topology>
    </subcellularLocation>
</comment>
<dbReference type="PANTHER" id="PTHR30221">
    <property type="entry name" value="SMALL-CONDUCTANCE MECHANOSENSITIVE CHANNEL"/>
    <property type="match status" value="1"/>
</dbReference>
<feature type="transmembrane region" description="Helical" evidence="7">
    <location>
        <begin position="74"/>
        <end position="95"/>
    </location>
</feature>
<organism evidence="11 12">
    <name type="scientific">Candidatus Iainarchaeum sp</name>
    <dbReference type="NCBI Taxonomy" id="3101447"/>
    <lineage>
        <taxon>Archaea</taxon>
        <taxon>Candidatus Iainarchaeota</taxon>
        <taxon>Candidatus Iainarchaeia</taxon>
        <taxon>Candidatus Iainarchaeales</taxon>
        <taxon>Candidatus Iainarchaeaceae</taxon>
        <taxon>Candidatus Iainarchaeum</taxon>
    </lineage>
</organism>
<comment type="caution">
    <text evidence="11">The sequence shown here is derived from an EMBL/GenBank/DDBJ whole genome shotgun (WGS) entry which is preliminary data.</text>
</comment>
<dbReference type="SUPFAM" id="SSF82861">
    <property type="entry name" value="Mechanosensitive channel protein MscS (YggB), transmembrane region"/>
    <property type="match status" value="1"/>
</dbReference>
<evidence type="ECO:0000313" key="11">
    <source>
        <dbReference type="EMBL" id="MBS3063480.1"/>
    </source>
</evidence>
<dbReference type="AlphaFoldDB" id="A0A8T4LG07"/>
<dbReference type="Pfam" id="PF21088">
    <property type="entry name" value="MS_channel_1st"/>
    <property type="match status" value="1"/>
</dbReference>
<dbReference type="InterPro" id="IPR011066">
    <property type="entry name" value="MscS_channel_C_sf"/>
</dbReference>
<evidence type="ECO:0000256" key="3">
    <source>
        <dbReference type="ARBA" id="ARBA00022475"/>
    </source>
</evidence>
<protein>
    <submittedName>
        <fullName evidence="11">Mechanosensitive ion channel family protein</fullName>
    </submittedName>
</protein>
<dbReference type="InterPro" id="IPR011014">
    <property type="entry name" value="MscS_channel_TM-2"/>
</dbReference>
<dbReference type="GO" id="GO:0005886">
    <property type="term" value="C:plasma membrane"/>
    <property type="evidence" value="ECO:0007669"/>
    <property type="project" value="UniProtKB-SubCell"/>
</dbReference>
<keyword evidence="6 7" id="KW-0472">Membrane</keyword>
<dbReference type="Proteomes" id="UP000678237">
    <property type="component" value="Unassembled WGS sequence"/>
</dbReference>
<feature type="transmembrane region" description="Helical" evidence="7">
    <location>
        <begin position="101"/>
        <end position="131"/>
    </location>
</feature>
<dbReference type="Gene3D" id="3.30.70.100">
    <property type="match status" value="1"/>
</dbReference>
<feature type="domain" description="Mechanosensitive ion channel MscS" evidence="8">
    <location>
        <begin position="120"/>
        <end position="196"/>
    </location>
</feature>
<dbReference type="Gene3D" id="1.10.287.1260">
    <property type="match status" value="1"/>
</dbReference>
<dbReference type="SUPFAM" id="SSF82689">
    <property type="entry name" value="Mechanosensitive channel protein MscS (YggB), C-terminal domain"/>
    <property type="match status" value="1"/>
</dbReference>
<feature type="domain" description="Mechanosensitive ion channel transmembrane helices 2/3" evidence="10">
    <location>
        <begin position="79"/>
        <end position="118"/>
    </location>
</feature>
<dbReference type="InterPro" id="IPR049278">
    <property type="entry name" value="MS_channel_C"/>
</dbReference>
<dbReference type="GO" id="GO:0008381">
    <property type="term" value="F:mechanosensitive monoatomic ion channel activity"/>
    <property type="evidence" value="ECO:0007669"/>
    <property type="project" value="InterPro"/>
</dbReference>
<evidence type="ECO:0000259" key="8">
    <source>
        <dbReference type="Pfam" id="PF00924"/>
    </source>
</evidence>
<dbReference type="InterPro" id="IPR010920">
    <property type="entry name" value="LSM_dom_sf"/>
</dbReference>
<name>A0A8T4LG07_9ARCH</name>
<dbReference type="SUPFAM" id="SSF50182">
    <property type="entry name" value="Sm-like ribonucleoproteins"/>
    <property type="match status" value="1"/>
</dbReference>
<feature type="transmembrane region" description="Helical" evidence="7">
    <location>
        <begin position="26"/>
        <end position="53"/>
    </location>
</feature>
<dbReference type="Gene3D" id="2.30.30.60">
    <property type="match status" value="1"/>
</dbReference>
<evidence type="ECO:0000259" key="9">
    <source>
        <dbReference type="Pfam" id="PF21082"/>
    </source>
</evidence>
<dbReference type="PANTHER" id="PTHR30221:SF1">
    <property type="entry name" value="SMALL-CONDUCTANCE MECHANOSENSITIVE CHANNEL"/>
    <property type="match status" value="1"/>
</dbReference>
<dbReference type="InterPro" id="IPR049142">
    <property type="entry name" value="MS_channel_1st"/>
</dbReference>
<dbReference type="InterPro" id="IPR006685">
    <property type="entry name" value="MscS_channel_2nd"/>
</dbReference>
<keyword evidence="5 7" id="KW-1133">Transmembrane helix</keyword>
<evidence type="ECO:0000256" key="1">
    <source>
        <dbReference type="ARBA" id="ARBA00004651"/>
    </source>
</evidence>
<dbReference type="InterPro" id="IPR023408">
    <property type="entry name" value="MscS_beta-dom_sf"/>
</dbReference>
<feature type="domain" description="Mechanosensitive ion channel MscS C-terminal" evidence="9">
    <location>
        <begin position="209"/>
        <end position="287"/>
    </location>
</feature>
<dbReference type="EMBL" id="JAGVWE010000005">
    <property type="protein sequence ID" value="MBS3063480.1"/>
    <property type="molecule type" value="Genomic_DNA"/>
</dbReference>
<evidence type="ECO:0000256" key="6">
    <source>
        <dbReference type="ARBA" id="ARBA00023136"/>
    </source>
</evidence>
<evidence type="ECO:0000313" key="12">
    <source>
        <dbReference type="Proteomes" id="UP000678237"/>
    </source>
</evidence>
<accession>A0A8T4LG07</accession>
<reference evidence="11" key="2">
    <citation type="submission" date="2021-05" db="EMBL/GenBank/DDBJ databases">
        <title>Protein family content uncovers lineage relationships and bacterial pathway maintenance mechanisms in DPANN archaea.</title>
        <authorList>
            <person name="Castelle C.J."/>
            <person name="Meheust R."/>
            <person name="Jaffe A.L."/>
            <person name="Seitz K."/>
            <person name="Gong X."/>
            <person name="Baker B.J."/>
            <person name="Banfield J.F."/>
        </authorList>
    </citation>
    <scope>NUCLEOTIDE SEQUENCE</scope>
    <source>
        <strain evidence="11">RIFCSPLOWO2_01_FULL_58_19</strain>
    </source>
</reference>
<reference evidence="11" key="1">
    <citation type="submission" date="2021-03" db="EMBL/GenBank/DDBJ databases">
        <authorList>
            <person name="Jaffe A."/>
        </authorList>
    </citation>
    <scope>NUCLEOTIDE SEQUENCE</scope>
    <source>
        <strain evidence="11">RIFCSPLOWO2_01_FULL_58_19</strain>
    </source>
</reference>
<evidence type="ECO:0000256" key="5">
    <source>
        <dbReference type="ARBA" id="ARBA00022989"/>
    </source>
</evidence>
<keyword evidence="4 7" id="KW-0812">Transmembrane</keyword>
<dbReference type="InterPro" id="IPR045275">
    <property type="entry name" value="MscS_archaea/bacteria_type"/>
</dbReference>